<reference evidence="2 3" key="1">
    <citation type="submission" date="2018-02" db="EMBL/GenBank/DDBJ databases">
        <authorList>
            <person name="Cohen D.B."/>
            <person name="Kent A.D."/>
        </authorList>
    </citation>
    <scope>NUCLEOTIDE SEQUENCE [LARGE SCALE GENOMIC DNA]</scope>
    <source>
        <strain evidence="2 3">ULC007</strain>
    </source>
</reference>
<proteinExistence type="predicted"/>
<dbReference type="EMBL" id="PVWG01000011">
    <property type="protein sequence ID" value="PSB19225.1"/>
    <property type="molecule type" value="Genomic_DNA"/>
</dbReference>
<dbReference type="RefSeq" id="WP_073071249.1">
    <property type="nucleotide sequence ID" value="NZ_MPPI01000011.1"/>
</dbReference>
<feature type="compositionally biased region" description="Basic and acidic residues" evidence="1">
    <location>
        <begin position="1"/>
        <end position="23"/>
    </location>
</feature>
<name>A0A2T1DFJ0_9CYAN</name>
<organism evidence="2 3">
    <name type="scientific">Phormidesmis priestleyi ULC007</name>
    <dbReference type="NCBI Taxonomy" id="1920490"/>
    <lineage>
        <taxon>Bacteria</taxon>
        <taxon>Bacillati</taxon>
        <taxon>Cyanobacteriota</taxon>
        <taxon>Cyanophyceae</taxon>
        <taxon>Leptolyngbyales</taxon>
        <taxon>Leptolyngbyaceae</taxon>
        <taxon>Phormidesmis</taxon>
    </lineage>
</organism>
<dbReference type="STRING" id="1920490.GCA_001895925_04433"/>
<dbReference type="OrthoDB" id="423328at2"/>
<dbReference type="AlphaFoldDB" id="A0A2T1DFJ0"/>
<evidence type="ECO:0000313" key="3">
    <source>
        <dbReference type="Proteomes" id="UP000238634"/>
    </source>
</evidence>
<evidence type="ECO:0000256" key="1">
    <source>
        <dbReference type="SAM" id="MobiDB-lite"/>
    </source>
</evidence>
<evidence type="ECO:0000313" key="2">
    <source>
        <dbReference type="EMBL" id="PSB19225.1"/>
    </source>
</evidence>
<accession>A0A2T1DFJ0</accession>
<comment type="caution">
    <text evidence="2">The sequence shown here is derived from an EMBL/GenBank/DDBJ whole genome shotgun (WGS) entry which is preliminary data.</text>
</comment>
<protein>
    <submittedName>
        <fullName evidence="2">Uncharacterized protein</fullName>
    </submittedName>
</protein>
<sequence length="174" mass="19782">MPSSDEYKRQVMHDLAKGDKESADDIIPDDSVENYQNFDDFAQRSSKEERRQLFGKSFHPDRIPSSQMEPELQKAIAQIKPNERNDVAKEFFSQLKKRGLHDRDLERQLGLTTHNPGHMTADDVSKLAAFTYHNHPDIFQEVLADQPAMMKFLSNPMVGAALGAIAAKWFGGHK</sequence>
<gene>
    <name evidence="2" type="ORF">C7B65_11645</name>
</gene>
<keyword evidence="3" id="KW-1185">Reference proteome</keyword>
<feature type="region of interest" description="Disordered" evidence="1">
    <location>
        <begin position="1"/>
        <end position="31"/>
    </location>
</feature>
<dbReference type="Proteomes" id="UP000238634">
    <property type="component" value="Unassembled WGS sequence"/>
</dbReference>
<reference evidence="2 3" key="2">
    <citation type="submission" date="2018-03" db="EMBL/GenBank/DDBJ databases">
        <title>The ancient ancestry and fast evolution of plastids.</title>
        <authorList>
            <person name="Moore K.R."/>
            <person name="Magnabosco C."/>
            <person name="Momper L."/>
            <person name="Gold D.A."/>
            <person name="Bosak T."/>
            <person name="Fournier G.P."/>
        </authorList>
    </citation>
    <scope>NUCLEOTIDE SEQUENCE [LARGE SCALE GENOMIC DNA]</scope>
    <source>
        <strain evidence="2 3">ULC007</strain>
    </source>
</reference>